<dbReference type="OrthoDB" id="452107at2"/>
<comment type="caution">
    <text evidence="1">The sequence shown here is derived from an EMBL/GenBank/DDBJ whole genome shotgun (WGS) entry which is preliminary data.</text>
</comment>
<accession>A0A7Z9DZP3</accession>
<dbReference type="Proteomes" id="UP000182190">
    <property type="component" value="Unassembled WGS sequence"/>
</dbReference>
<name>A0A7Z9DZP3_9CYAN</name>
<dbReference type="RefSeq" id="WP_083617584.1">
    <property type="nucleotide sequence ID" value="NZ_LR735001.1"/>
</dbReference>
<protein>
    <submittedName>
        <fullName evidence="1">Uncharacterized protein</fullName>
    </submittedName>
</protein>
<proteinExistence type="predicted"/>
<dbReference type="EMBL" id="CZCS02000176">
    <property type="protein sequence ID" value="VXD17936.1"/>
    <property type="molecule type" value="Genomic_DNA"/>
</dbReference>
<reference evidence="1" key="1">
    <citation type="submission" date="2019-10" db="EMBL/GenBank/DDBJ databases">
        <authorList>
            <consortium name="Genoscope - CEA"/>
            <person name="William W."/>
        </authorList>
    </citation>
    <scope>NUCLEOTIDE SEQUENCE [LARGE SCALE GENOMIC DNA]</scope>
    <source>
        <strain evidence="1">BBR_PRJEB10994</strain>
    </source>
</reference>
<sequence>MAITQDVITKKLPELLKNFPGQDYLQLDLTADQKEDLKKNREWNVLVAQALEAKFTGKDSKFEQDLEDTGIDPLKTKAIWKIIDEYTILWEIIQLAEPYLKKFYTERAALLYQDLQEQSSPHNRFLYRISSKMLQEKYEFLSPEDLFITIVKEEQYTIFMDCLGLNNTNFSVNQTYELLTNFKDCNLLDPQNEILSSHKYKAKIYKIVDYVKCNQLSYSWKEMIFFVCFFYIRTDFPSVKRKLLNKLWEYYKLILWDIIPLVLTGLRKRNSKTWKKLRSYRWNNGHKIYADHQVETLPLTLTAYHELEKENQEHKSEIGYLKRVIQDKDQRIQELECLQNPYSSDGDAICNSYFEEFSD</sequence>
<evidence type="ECO:0000313" key="1">
    <source>
        <dbReference type="EMBL" id="VXD17936.1"/>
    </source>
</evidence>
<dbReference type="AlphaFoldDB" id="A0A7Z9DZP3"/>
<evidence type="ECO:0000313" key="2">
    <source>
        <dbReference type="Proteomes" id="UP000182190"/>
    </source>
</evidence>
<keyword evidence="2" id="KW-1185">Reference proteome</keyword>
<gene>
    <name evidence="1" type="ORF">PL9631_370091</name>
</gene>
<organism evidence="1 2">
    <name type="scientific">Planktothrix paucivesiculata PCC 9631</name>
    <dbReference type="NCBI Taxonomy" id="671071"/>
    <lineage>
        <taxon>Bacteria</taxon>
        <taxon>Bacillati</taxon>
        <taxon>Cyanobacteriota</taxon>
        <taxon>Cyanophyceae</taxon>
        <taxon>Oscillatoriophycideae</taxon>
        <taxon>Oscillatoriales</taxon>
        <taxon>Microcoleaceae</taxon>
        <taxon>Planktothrix</taxon>
    </lineage>
</organism>